<organism evidence="1 2">
    <name type="scientific">Haemaphysalis longicornis</name>
    <name type="common">Bush tick</name>
    <dbReference type="NCBI Taxonomy" id="44386"/>
    <lineage>
        <taxon>Eukaryota</taxon>
        <taxon>Metazoa</taxon>
        <taxon>Ecdysozoa</taxon>
        <taxon>Arthropoda</taxon>
        <taxon>Chelicerata</taxon>
        <taxon>Arachnida</taxon>
        <taxon>Acari</taxon>
        <taxon>Parasitiformes</taxon>
        <taxon>Ixodida</taxon>
        <taxon>Ixodoidea</taxon>
        <taxon>Ixodidae</taxon>
        <taxon>Haemaphysalinae</taxon>
        <taxon>Haemaphysalis</taxon>
    </lineage>
</organism>
<evidence type="ECO:0000313" key="2">
    <source>
        <dbReference type="Proteomes" id="UP000821853"/>
    </source>
</evidence>
<proteinExistence type="predicted"/>
<evidence type="ECO:0000313" key="1">
    <source>
        <dbReference type="EMBL" id="KAH9372349.1"/>
    </source>
</evidence>
<dbReference type="VEuPathDB" id="VectorBase:HLOH_053367"/>
<sequence length="70" mass="8186">MERRNILCEDSKIFPHLSAKKSALQKIEITARLVFQNEPLRIVTADEYFDISIILLSWTAPVKYATKRYT</sequence>
<dbReference type="AlphaFoldDB" id="A0A9J6GAG5"/>
<dbReference type="Proteomes" id="UP000821853">
    <property type="component" value="Chromosome 4"/>
</dbReference>
<dbReference type="EMBL" id="JABSTR010000006">
    <property type="protein sequence ID" value="KAH9372349.1"/>
    <property type="molecule type" value="Genomic_DNA"/>
</dbReference>
<comment type="caution">
    <text evidence="1">The sequence shown here is derived from an EMBL/GenBank/DDBJ whole genome shotgun (WGS) entry which is preliminary data.</text>
</comment>
<accession>A0A9J6GAG5</accession>
<reference evidence="1 2" key="1">
    <citation type="journal article" date="2020" name="Cell">
        <title>Large-Scale Comparative Analyses of Tick Genomes Elucidate Their Genetic Diversity and Vector Capacities.</title>
        <authorList>
            <consortium name="Tick Genome and Microbiome Consortium (TIGMIC)"/>
            <person name="Jia N."/>
            <person name="Wang J."/>
            <person name="Shi W."/>
            <person name="Du L."/>
            <person name="Sun Y."/>
            <person name="Zhan W."/>
            <person name="Jiang J.F."/>
            <person name="Wang Q."/>
            <person name="Zhang B."/>
            <person name="Ji P."/>
            <person name="Bell-Sakyi L."/>
            <person name="Cui X.M."/>
            <person name="Yuan T.T."/>
            <person name="Jiang B.G."/>
            <person name="Yang W.F."/>
            <person name="Lam T.T."/>
            <person name="Chang Q.C."/>
            <person name="Ding S.J."/>
            <person name="Wang X.J."/>
            <person name="Zhu J.G."/>
            <person name="Ruan X.D."/>
            <person name="Zhao L."/>
            <person name="Wei J.T."/>
            <person name="Ye R.Z."/>
            <person name="Que T.C."/>
            <person name="Du C.H."/>
            <person name="Zhou Y.H."/>
            <person name="Cheng J.X."/>
            <person name="Dai P.F."/>
            <person name="Guo W.B."/>
            <person name="Han X.H."/>
            <person name="Huang E.J."/>
            <person name="Li L.F."/>
            <person name="Wei W."/>
            <person name="Gao Y.C."/>
            <person name="Liu J.Z."/>
            <person name="Shao H.Z."/>
            <person name="Wang X."/>
            <person name="Wang C.C."/>
            <person name="Yang T.C."/>
            <person name="Huo Q.B."/>
            <person name="Li W."/>
            <person name="Chen H.Y."/>
            <person name="Chen S.E."/>
            <person name="Zhou L.G."/>
            <person name="Ni X.B."/>
            <person name="Tian J.H."/>
            <person name="Sheng Y."/>
            <person name="Liu T."/>
            <person name="Pan Y.S."/>
            <person name="Xia L.Y."/>
            <person name="Li J."/>
            <person name="Zhao F."/>
            <person name="Cao W.C."/>
        </authorList>
    </citation>
    <scope>NUCLEOTIDE SEQUENCE [LARGE SCALE GENOMIC DNA]</scope>
    <source>
        <strain evidence="1">HaeL-2018</strain>
    </source>
</reference>
<name>A0A9J6GAG5_HAELO</name>
<keyword evidence="2" id="KW-1185">Reference proteome</keyword>
<protein>
    <submittedName>
        <fullName evidence="1">Uncharacterized protein</fullName>
    </submittedName>
</protein>
<gene>
    <name evidence="1" type="ORF">HPB48_001594</name>
</gene>